<gene>
    <name evidence="1" type="ORF">BJ138DRAFT_1105846</name>
</gene>
<protein>
    <submittedName>
        <fullName evidence="1">Uncharacterized protein</fullName>
    </submittedName>
</protein>
<name>A0ACB7ZWJ6_9AGAM</name>
<keyword evidence="2" id="KW-1185">Reference proteome</keyword>
<dbReference type="EMBL" id="MU268156">
    <property type="protein sequence ID" value="KAH7905605.1"/>
    <property type="molecule type" value="Genomic_DNA"/>
</dbReference>
<dbReference type="Proteomes" id="UP000790377">
    <property type="component" value="Unassembled WGS sequence"/>
</dbReference>
<accession>A0ACB7ZWJ6</accession>
<organism evidence="1 2">
    <name type="scientific">Hygrophoropsis aurantiaca</name>
    <dbReference type="NCBI Taxonomy" id="72124"/>
    <lineage>
        <taxon>Eukaryota</taxon>
        <taxon>Fungi</taxon>
        <taxon>Dikarya</taxon>
        <taxon>Basidiomycota</taxon>
        <taxon>Agaricomycotina</taxon>
        <taxon>Agaricomycetes</taxon>
        <taxon>Agaricomycetidae</taxon>
        <taxon>Boletales</taxon>
        <taxon>Coniophorineae</taxon>
        <taxon>Hygrophoropsidaceae</taxon>
        <taxon>Hygrophoropsis</taxon>
    </lineage>
</organism>
<comment type="caution">
    <text evidence="1">The sequence shown here is derived from an EMBL/GenBank/DDBJ whole genome shotgun (WGS) entry which is preliminary data.</text>
</comment>
<proteinExistence type="predicted"/>
<evidence type="ECO:0000313" key="1">
    <source>
        <dbReference type="EMBL" id="KAH7905605.1"/>
    </source>
</evidence>
<reference evidence="1" key="1">
    <citation type="journal article" date="2021" name="New Phytol.">
        <title>Evolutionary innovations through gain and loss of genes in the ectomycorrhizal Boletales.</title>
        <authorList>
            <person name="Wu G."/>
            <person name="Miyauchi S."/>
            <person name="Morin E."/>
            <person name="Kuo A."/>
            <person name="Drula E."/>
            <person name="Varga T."/>
            <person name="Kohler A."/>
            <person name="Feng B."/>
            <person name="Cao Y."/>
            <person name="Lipzen A."/>
            <person name="Daum C."/>
            <person name="Hundley H."/>
            <person name="Pangilinan J."/>
            <person name="Johnson J."/>
            <person name="Barry K."/>
            <person name="LaButti K."/>
            <person name="Ng V."/>
            <person name="Ahrendt S."/>
            <person name="Min B."/>
            <person name="Choi I.G."/>
            <person name="Park H."/>
            <person name="Plett J.M."/>
            <person name="Magnuson J."/>
            <person name="Spatafora J.W."/>
            <person name="Nagy L.G."/>
            <person name="Henrissat B."/>
            <person name="Grigoriev I.V."/>
            <person name="Yang Z.L."/>
            <person name="Xu J."/>
            <person name="Martin F.M."/>
        </authorList>
    </citation>
    <scope>NUCLEOTIDE SEQUENCE</scope>
    <source>
        <strain evidence="1">ATCC 28755</strain>
    </source>
</reference>
<sequence length="613" mass="66422">MLYPSENNSCDDNEHHPAHDSESLLTKHECRASSGPARNNATKELRTLCYVSHGSLFGLHVALLIVYGFHTEHRVTITTATTADVVATILTVSLQSFYTVFTLALSVYTSINFHSPRSLDRIGAALSGLWDQTKIKTSMRATIAVTVYLLSISALHITSSSIIQLQTFNATTTVPVSTTVGWPDESVDFTLLDWSSITPLIPATYQVSTLSTAGISNATIYDLVSRNLGFGEAIINATTISASCGLSNSSIVQASSQDTILWKDQIRIISSGGPAVYGNASNEDPIDGTAIYIMLSTAVDLDSNLYNNIGELDLLSGDVNMTKYQTSITKIFMVGCTLLTNTRERYVNVRTNELVDAPPPPDINQQWIPWTPQDMSTLDIVVSSATAAAGPSPVVFTFASNSGPTPSNVPSVLDVYAMSLFGLNANEQAYNAGLESSSNPSFTMSRYQLENAVAQISAEAVWMAGQVGDGDGGFSRSVGETSVMQYVLQWRLNINLVPTMIATLASFIAFILAIEVTGRGRTGTPKLDESHTVKSASPLELLWLAARMPGLTVGFKDVEEPTMNNLREAGMFDVCLTDNDDATCTQQHLDRFHSVSDSFQNFNGTLRRRRNTH</sequence>
<evidence type="ECO:0000313" key="2">
    <source>
        <dbReference type="Proteomes" id="UP000790377"/>
    </source>
</evidence>